<dbReference type="Gene3D" id="2.10.60.10">
    <property type="entry name" value="CD59"/>
    <property type="match status" value="1"/>
</dbReference>
<dbReference type="SUPFAM" id="SSF57302">
    <property type="entry name" value="Snake toxin-like"/>
    <property type="match status" value="1"/>
</dbReference>
<evidence type="ECO:0000313" key="2">
    <source>
        <dbReference type="Ensembl" id="ENSNMLP00000036864.1"/>
    </source>
</evidence>
<evidence type="ECO:0000313" key="3">
    <source>
        <dbReference type="Proteomes" id="UP000694523"/>
    </source>
</evidence>
<dbReference type="CDD" id="cd23611">
    <property type="entry name" value="TFP_LU_ECD_THFP5"/>
    <property type="match status" value="1"/>
</dbReference>
<keyword evidence="1" id="KW-0732">Signal</keyword>
<protein>
    <recommendedName>
        <fullName evidence="4">CD59 glycoprotein-like</fullName>
    </recommendedName>
</protein>
<dbReference type="InterPro" id="IPR045860">
    <property type="entry name" value="Snake_toxin-like_sf"/>
</dbReference>
<keyword evidence="3" id="KW-1185">Reference proteome</keyword>
<evidence type="ECO:0000256" key="1">
    <source>
        <dbReference type="SAM" id="SignalP"/>
    </source>
</evidence>
<evidence type="ECO:0008006" key="4">
    <source>
        <dbReference type="Google" id="ProtNLM"/>
    </source>
</evidence>
<feature type="chain" id="PRO_5034249428" description="CD59 glycoprotein-like" evidence="1">
    <location>
        <begin position="31"/>
        <end position="105"/>
    </location>
</feature>
<accession>A0A8C6UGX9</accession>
<dbReference type="Ensembl" id="ENSNMLT00000041066.1">
    <property type="protein sequence ID" value="ENSNMLP00000036864.1"/>
    <property type="gene ID" value="ENSNMLG00000022847.1"/>
</dbReference>
<sequence>MILPLSLQRLNMKLLALALAVALLFTAGECLDCHKCLPRRAGENCELAVETCKYGKNGCAAAKFTRAPFGQYQKCMALADCNLLKLNAYINIKCCGDNLCNTFDD</sequence>
<reference evidence="2" key="2">
    <citation type="submission" date="2025-09" db="UniProtKB">
        <authorList>
            <consortium name="Ensembl"/>
        </authorList>
    </citation>
    <scope>IDENTIFICATION</scope>
</reference>
<feature type="signal peptide" evidence="1">
    <location>
        <begin position="1"/>
        <end position="30"/>
    </location>
</feature>
<reference evidence="2" key="1">
    <citation type="submission" date="2025-08" db="UniProtKB">
        <authorList>
            <consortium name="Ensembl"/>
        </authorList>
    </citation>
    <scope>IDENTIFICATION</scope>
</reference>
<organism evidence="2 3">
    <name type="scientific">Neogobius melanostomus</name>
    <name type="common">round goby</name>
    <dbReference type="NCBI Taxonomy" id="47308"/>
    <lineage>
        <taxon>Eukaryota</taxon>
        <taxon>Metazoa</taxon>
        <taxon>Chordata</taxon>
        <taxon>Craniata</taxon>
        <taxon>Vertebrata</taxon>
        <taxon>Euteleostomi</taxon>
        <taxon>Actinopterygii</taxon>
        <taxon>Neopterygii</taxon>
        <taxon>Teleostei</taxon>
        <taxon>Neoteleostei</taxon>
        <taxon>Acanthomorphata</taxon>
        <taxon>Gobiaria</taxon>
        <taxon>Gobiiformes</taxon>
        <taxon>Gobioidei</taxon>
        <taxon>Gobiidae</taxon>
        <taxon>Benthophilinae</taxon>
        <taxon>Neogobiini</taxon>
        <taxon>Neogobius</taxon>
    </lineage>
</organism>
<name>A0A8C6UGX9_9GOBI</name>
<dbReference type="AlphaFoldDB" id="A0A8C6UGX9"/>
<proteinExistence type="predicted"/>
<dbReference type="Proteomes" id="UP000694523">
    <property type="component" value="Unplaced"/>
</dbReference>